<feature type="transmembrane region" description="Helical" evidence="1">
    <location>
        <begin position="426"/>
        <end position="449"/>
    </location>
</feature>
<dbReference type="EMBL" id="JACJQH010000052">
    <property type="protein sequence ID" value="MBD2199064.1"/>
    <property type="molecule type" value="Genomic_DNA"/>
</dbReference>
<comment type="caution">
    <text evidence="5">The sequence shown here is derived from an EMBL/GenBank/DDBJ whole genome shotgun (WGS) entry which is preliminary data.</text>
</comment>
<feature type="transmembrane region" description="Helical" evidence="1">
    <location>
        <begin position="298"/>
        <end position="317"/>
    </location>
</feature>
<dbReference type="Proteomes" id="UP000658514">
    <property type="component" value="Unassembled WGS sequence"/>
</dbReference>
<feature type="domain" description="Ferrous iron transport protein B C-terminal" evidence="2">
    <location>
        <begin position="299"/>
        <end position="349"/>
    </location>
</feature>
<feature type="domain" description="Nucleoside transporter/FeoB GTPase Gate" evidence="3">
    <location>
        <begin position="199"/>
        <end position="293"/>
    </location>
</feature>
<feature type="transmembrane region" description="Helical" evidence="1">
    <location>
        <begin position="193"/>
        <end position="214"/>
    </location>
</feature>
<dbReference type="Gene3D" id="1.10.287.1770">
    <property type="match status" value="1"/>
</dbReference>
<proteinExistence type="predicted"/>
<feature type="domain" description="Nucleoside transporter/FeoB GTPase Gate" evidence="3">
    <location>
        <begin position="354"/>
        <end position="456"/>
    </location>
</feature>
<dbReference type="InterPro" id="IPR050860">
    <property type="entry name" value="FeoB_GTPase"/>
</dbReference>
<name>A0ABR8AGK5_9CYAN</name>
<sequence>MINQIIYPEPIEAAIAQLESWWQTLGDRYLFYNYSLSPRSLALLLLQKDPGLWETMQRDQEQCRHLEVLITVTQNQLKQPIGLAIANTRQSQARTIERVVLQETRKRRSPLGETLHQLTVNPITGFPILVFILYYGVYKFVGEFGAGELVDRIETFFELQINPFVNQITTQVIPWKSIQDLIANDYGIITLGIRYATAIVLPVVATYFLMFSLLEDSGYLPRLSLMLDRLFKSVGLSGRAVIPMVLGLGCDTMATIVTRTLETKRERLIATFLLSLAIPCAAQWGVIVGLLAQKPAGLLFWGGFISAIFIIVGYLTAKLLPGDSGRFYMEVPPLRLPKLRNVITKTWVRMKWYFIEVLPLFIWASVLIWAGRLTGLFDMIIRLIEPIVSALGMPAQAAPIFLYGFFRRDYGAAGLFDLQQQGSLTGNQLVVAAIVLTLFLPCIAQLQMLIKERGAKTTTAIVLFIFPFAFLMGYLVNLGLTAFGVQF</sequence>
<keyword evidence="1" id="KW-0812">Transmembrane</keyword>
<evidence type="ECO:0000259" key="3">
    <source>
        <dbReference type="Pfam" id="PF07670"/>
    </source>
</evidence>
<gene>
    <name evidence="5" type="ORF">H6G24_26895</name>
</gene>
<evidence type="ECO:0000259" key="2">
    <source>
        <dbReference type="Pfam" id="PF07664"/>
    </source>
</evidence>
<reference evidence="5 6" key="1">
    <citation type="journal article" date="2020" name="ISME J.">
        <title>Comparative genomics reveals insights into cyanobacterial evolution and habitat adaptation.</title>
        <authorList>
            <person name="Chen M.Y."/>
            <person name="Teng W.K."/>
            <person name="Zhao L."/>
            <person name="Hu C.X."/>
            <person name="Zhou Y.K."/>
            <person name="Han B.P."/>
            <person name="Song L.R."/>
            <person name="Shu W.S."/>
        </authorList>
    </citation>
    <scope>NUCLEOTIDE SEQUENCE [LARGE SCALE GENOMIC DNA]</scope>
    <source>
        <strain evidence="5 6">FACHB-288</strain>
    </source>
</reference>
<dbReference type="PANTHER" id="PTHR43185:SF1">
    <property type="entry name" value="FE(2+) TRANSPORTER FEOB"/>
    <property type="match status" value="1"/>
</dbReference>
<dbReference type="Pfam" id="PF07664">
    <property type="entry name" value="FeoB_C"/>
    <property type="match status" value="1"/>
</dbReference>
<feature type="transmembrane region" description="Helical" evidence="1">
    <location>
        <begin position="461"/>
        <end position="485"/>
    </location>
</feature>
<keyword evidence="1" id="KW-0472">Membrane</keyword>
<dbReference type="InterPro" id="IPR011642">
    <property type="entry name" value="Gate_dom"/>
</dbReference>
<dbReference type="InterPro" id="IPR011640">
    <property type="entry name" value="Fe2_transport_prot_B_C"/>
</dbReference>
<evidence type="ECO:0000313" key="5">
    <source>
        <dbReference type="EMBL" id="MBD2199064.1"/>
    </source>
</evidence>
<evidence type="ECO:0000259" key="4">
    <source>
        <dbReference type="Pfam" id="PF17910"/>
    </source>
</evidence>
<keyword evidence="6" id="KW-1185">Reference proteome</keyword>
<feature type="transmembrane region" description="Helical" evidence="1">
    <location>
        <begin position="115"/>
        <end position="137"/>
    </location>
</feature>
<feature type="transmembrane region" description="Helical" evidence="1">
    <location>
        <begin position="352"/>
        <end position="371"/>
    </location>
</feature>
<dbReference type="RefSeq" id="WP_190548018.1">
    <property type="nucleotide sequence ID" value="NZ_CAWPNO010000087.1"/>
</dbReference>
<feature type="domain" description="FeoB cytosolic helical" evidence="4">
    <location>
        <begin position="7"/>
        <end position="100"/>
    </location>
</feature>
<dbReference type="PANTHER" id="PTHR43185">
    <property type="entry name" value="FERROUS IRON TRANSPORT PROTEIN B"/>
    <property type="match status" value="1"/>
</dbReference>
<dbReference type="Pfam" id="PF17910">
    <property type="entry name" value="FeoB_Cyto"/>
    <property type="match status" value="1"/>
</dbReference>
<protein>
    <submittedName>
        <fullName evidence="5">Ferrous iron transporter B</fullName>
    </submittedName>
</protein>
<dbReference type="Pfam" id="PF07670">
    <property type="entry name" value="Gate"/>
    <property type="match status" value="2"/>
</dbReference>
<evidence type="ECO:0000256" key="1">
    <source>
        <dbReference type="SAM" id="Phobius"/>
    </source>
</evidence>
<feature type="transmembrane region" description="Helical" evidence="1">
    <location>
        <begin position="234"/>
        <end position="256"/>
    </location>
</feature>
<evidence type="ECO:0000313" key="6">
    <source>
        <dbReference type="Proteomes" id="UP000658514"/>
    </source>
</evidence>
<feature type="transmembrane region" description="Helical" evidence="1">
    <location>
        <begin position="383"/>
        <end position="406"/>
    </location>
</feature>
<dbReference type="InterPro" id="IPR041069">
    <property type="entry name" value="FeoB_Cyto"/>
</dbReference>
<organism evidence="5 6">
    <name type="scientific">Calothrix parietina FACHB-288</name>
    <dbReference type="NCBI Taxonomy" id="2692896"/>
    <lineage>
        <taxon>Bacteria</taxon>
        <taxon>Bacillati</taxon>
        <taxon>Cyanobacteriota</taxon>
        <taxon>Cyanophyceae</taxon>
        <taxon>Nostocales</taxon>
        <taxon>Calotrichaceae</taxon>
        <taxon>Calothrix</taxon>
    </lineage>
</organism>
<feature type="transmembrane region" description="Helical" evidence="1">
    <location>
        <begin position="268"/>
        <end position="291"/>
    </location>
</feature>
<accession>A0ABR8AGK5</accession>
<keyword evidence="1" id="KW-1133">Transmembrane helix</keyword>